<evidence type="ECO:0000256" key="3">
    <source>
        <dbReference type="RuleBase" id="RU003829"/>
    </source>
</evidence>
<protein>
    <recommendedName>
        <fullName evidence="4">Cullin family profile domain-containing protein</fullName>
    </recommendedName>
</protein>
<name>A0A2N9F5X9_FAGSY</name>
<evidence type="ECO:0000256" key="2">
    <source>
        <dbReference type="PROSITE-ProRule" id="PRU00330"/>
    </source>
</evidence>
<dbReference type="SUPFAM" id="SSF74788">
    <property type="entry name" value="Cullin repeat-like"/>
    <property type="match status" value="1"/>
</dbReference>
<evidence type="ECO:0000313" key="5">
    <source>
        <dbReference type="EMBL" id="SPC82505.1"/>
    </source>
</evidence>
<dbReference type="GO" id="GO:0006511">
    <property type="term" value="P:ubiquitin-dependent protein catabolic process"/>
    <property type="evidence" value="ECO:0007669"/>
    <property type="project" value="InterPro"/>
</dbReference>
<dbReference type="Pfam" id="PF00888">
    <property type="entry name" value="Cullin"/>
    <property type="match status" value="1"/>
</dbReference>
<organism evidence="5">
    <name type="scientific">Fagus sylvatica</name>
    <name type="common">Beechnut</name>
    <dbReference type="NCBI Taxonomy" id="28930"/>
    <lineage>
        <taxon>Eukaryota</taxon>
        <taxon>Viridiplantae</taxon>
        <taxon>Streptophyta</taxon>
        <taxon>Embryophyta</taxon>
        <taxon>Tracheophyta</taxon>
        <taxon>Spermatophyta</taxon>
        <taxon>Magnoliopsida</taxon>
        <taxon>eudicotyledons</taxon>
        <taxon>Gunneridae</taxon>
        <taxon>Pentapetalae</taxon>
        <taxon>rosids</taxon>
        <taxon>fabids</taxon>
        <taxon>Fagales</taxon>
        <taxon>Fagaceae</taxon>
        <taxon>Fagus</taxon>
    </lineage>
</organism>
<dbReference type="InterPro" id="IPR016158">
    <property type="entry name" value="Cullin_homology"/>
</dbReference>
<dbReference type="GO" id="GO:0031625">
    <property type="term" value="F:ubiquitin protein ligase binding"/>
    <property type="evidence" value="ECO:0007669"/>
    <property type="project" value="InterPro"/>
</dbReference>
<feature type="domain" description="Cullin family profile" evidence="4">
    <location>
        <begin position="169"/>
        <end position="223"/>
    </location>
</feature>
<dbReference type="AlphaFoldDB" id="A0A2N9F5X9"/>
<reference evidence="5" key="1">
    <citation type="submission" date="2018-02" db="EMBL/GenBank/DDBJ databases">
        <authorList>
            <person name="Cohen D.B."/>
            <person name="Kent A.D."/>
        </authorList>
    </citation>
    <scope>NUCLEOTIDE SEQUENCE</scope>
</reference>
<accession>A0A2N9F5X9</accession>
<comment type="similarity">
    <text evidence="1 2 3">Belongs to the cullin family.</text>
</comment>
<dbReference type="PROSITE" id="PS50069">
    <property type="entry name" value="CULLIN_2"/>
    <property type="match status" value="1"/>
</dbReference>
<proteinExistence type="inferred from homology"/>
<evidence type="ECO:0000256" key="1">
    <source>
        <dbReference type="ARBA" id="ARBA00006019"/>
    </source>
</evidence>
<dbReference type="PANTHER" id="PTHR11932">
    <property type="entry name" value="CULLIN"/>
    <property type="match status" value="1"/>
</dbReference>
<dbReference type="EMBL" id="OIVN01000583">
    <property type="protein sequence ID" value="SPC82505.1"/>
    <property type="molecule type" value="Genomic_DNA"/>
</dbReference>
<dbReference type="Gene3D" id="1.20.1310.10">
    <property type="entry name" value="Cullin Repeats"/>
    <property type="match status" value="2"/>
</dbReference>
<sequence length="223" mass="26028">MERVKLDLWGYEVRTSSDSCISAIDFYYHQLNQEVIANARDAVINLIDKEREGEQIDRALLKNVIDIFVEVGKGQREFYEQDFEAQMLQHSAAYYSRKASNWIAEECLKRERDRVSHYLLKSSEQKLVEVLVRKIIELLDKYNFLSHSLFYNALKVALEKSCRTVTGRSSAELLITFCDNIFKKGGSEKLSVEAIEESLEKVVKLLTYIIDRDLFAEFYRSQI</sequence>
<dbReference type="InterPro" id="IPR001373">
    <property type="entry name" value="Cullin_N"/>
</dbReference>
<dbReference type="InterPro" id="IPR036317">
    <property type="entry name" value="Cullin_homology_sf"/>
</dbReference>
<evidence type="ECO:0000259" key="4">
    <source>
        <dbReference type="PROSITE" id="PS50069"/>
    </source>
</evidence>
<dbReference type="InterPro" id="IPR016159">
    <property type="entry name" value="Cullin_repeat-like_dom_sf"/>
</dbReference>
<dbReference type="SUPFAM" id="SSF75632">
    <property type="entry name" value="Cullin homology domain"/>
    <property type="match status" value="1"/>
</dbReference>
<dbReference type="InterPro" id="IPR045093">
    <property type="entry name" value="Cullin"/>
</dbReference>
<gene>
    <name evidence="5" type="ORF">FSB_LOCUS10387</name>
</gene>